<keyword evidence="1" id="KW-0805">Transcription regulation</keyword>
<comment type="caution">
    <text evidence="5">The sequence shown here is derived from an EMBL/GenBank/DDBJ whole genome shotgun (WGS) entry which is preliminary data.</text>
</comment>
<gene>
    <name evidence="5" type="ORF">FOF46_19000</name>
</gene>
<evidence type="ECO:0000313" key="5">
    <source>
        <dbReference type="EMBL" id="TSE06557.1"/>
    </source>
</evidence>
<dbReference type="GO" id="GO:0043200">
    <property type="term" value="P:response to amino acid"/>
    <property type="evidence" value="ECO:0007669"/>
    <property type="project" value="TreeGrafter"/>
</dbReference>
<dbReference type="SUPFAM" id="SSF54909">
    <property type="entry name" value="Dimeric alpha+beta barrel"/>
    <property type="match status" value="1"/>
</dbReference>
<evidence type="ECO:0000259" key="4">
    <source>
        <dbReference type="PROSITE" id="PS50956"/>
    </source>
</evidence>
<dbReference type="InterPro" id="IPR019887">
    <property type="entry name" value="Tscrpt_reg_AsnC/Lrp_C"/>
</dbReference>
<dbReference type="InterPro" id="IPR019888">
    <property type="entry name" value="Tscrpt_reg_AsnC-like"/>
</dbReference>
<dbReference type="PROSITE" id="PS00519">
    <property type="entry name" value="HTH_ASNC_1"/>
    <property type="match status" value="1"/>
</dbReference>
<dbReference type="PANTHER" id="PTHR30154">
    <property type="entry name" value="LEUCINE-RESPONSIVE REGULATORY PROTEIN"/>
    <property type="match status" value="1"/>
</dbReference>
<dbReference type="Pfam" id="PF01037">
    <property type="entry name" value="AsnC_trans_reg"/>
    <property type="match status" value="1"/>
</dbReference>
<dbReference type="AlphaFoldDB" id="A0A554VGN0"/>
<dbReference type="SUPFAM" id="SSF46785">
    <property type="entry name" value="Winged helix' DNA-binding domain"/>
    <property type="match status" value="1"/>
</dbReference>
<dbReference type="InterPro" id="IPR000485">
    <property type="entry name" value="AsnC-type_HTH_dom"/>
</dbReference>
<dbReference type="InterPro" id="IPR011008">
    <property type="entry name" value="Dimeric_a/b-barrel"/>
</dbReference>
<keyword evidence="6" id="KW-1185">Reference proteome</keyword>
<dbReference type="GO" id="GO:0005829">
    <property type="term" value="C:cytosol"/>
    <property type="evidence" value="ECO:0007669"/>
    <property type="project" value="TreeGrafter"/>
</dbReference>
<reference evidence="5 6" key="1">
    <citation type="submission" date="2019-07" db="EMBL/GenBank/DDBJ databases">
        <title>The draft genome sequence of Aquimarina algiphila M91.</title>
        <authorList>
            <person name="Meng X."/>
        </authorList>
    </citation>
    <scope>NUCLEOTIDE SEQUENCE [LARGE SCALE GENOMIC DNA]</scope>
    <source>
        <strain evidence="5 6">M91</strain>
    </source>
</reference>
<keyword evidence="3" id="KW-0804">Transcription</keyword>
<dbReference type="InterPro" id="IPR036388">
    <property type="entry name" value="WH-like_DNA-bd_sf"/>
</dbReference>
<protein>
    <submittedName>
        <fullName evidence="5">Lrp/AsnC family transcriptional regulator</fullName>
    </submittedName>
</protein>
<dbReference type="GO" id="GO:0043565">
    <property type="term" value="F:sequence-specific DNA binding"/>
    <property type="evidence" value="ECO:0007669"/>
    <property type="project" value="InterPro"/>
</dbReference>
<evidence type="ECO:0000313" key="6">
    <source>
        <dbReference type="Proteomes" id="UP000318833"/>
    </source>
</evidence>
<dbReference type="SMART" id="SM00344">
    <property type="entry name" value="HTH_ASNC"/>
    <property type="match status" value="1"/>
</dbReference>
<name>A0A554VGN0_9FLAO</name>
<dbReference type="Pfam" id="PF13412">
    <property type="entry name" value="HTH_24"/>
    <property type="match status" value="1"/>
</dbReference>
<feature type="domain" description="HTH asnC-type" evidence="4">
    <location>
        <begin position="7"/>
        <end position="68"/>
    </location>
</feature>
<evidence type="ECO:0000256" key="1">
    <source>
        <dbReference type="ARBA" id="ARBA00023015"/>
    </source>
</evidence>
<dbReference type="PANTHER" id="PTHR30154:SF53">
    <property type="entry name" value="HTH-TYPE TRANSCRIPTIONAL REGULATOR LRPC"/>
    <property type="match status" value="1"/>
</dbReference>
<accession>A0A554VGN0</accession>
<evidence type="ECO:0000256" key="2">
    <source>
        <dbReference type="ARBA" id="ARBA00023125"/>
    </source>
</evidence>
<dbReference type="InterPro" id="IPR019885">
    <property type="entry name" value="Tscrpt_reg_HTH_AsnC-type_CS"/>
</dbReference>
<keyword evidence="2" id="KW-0238">DNA-binding</keyword>
<dbReference type="RefSeq" id="WP_109434473.1">
    <property type="nucleotide sequence ID" value="NZ_CANLFO010000013.1"/>
</dbReference>
<evidence type="ECO:0000256" key="3">
    <source>
        <dbReference type="ARBA" id="ARBA00023163"/>
    </source>
</evidence>
<dbReference type="InterPro" id="IPR036390">
    <property type="entry name" value="WH_DNA-bd_sf"/>
</dbReference>
<sequence>MKNESVVDNIDHRILSSLKKNSRISFADLGRIINLSPSAVRERIQKMEDTGIIKHYNLSLDYKLLGYTIEAFVLVKVFHGNLKALFMLINKLPEIKEAHRITGNQNVHLKVVLKDQLHLQDLIDKLMQYGDTTTFLILSDITPQET</sequence>
<dbReference type="OrthoDB" id="9800326at2"/>
<dbReference type="PRINTS" id="PR00033">
    <property type="entry name" value="HTHASNC"/>
</dbReference>
<dbReference type="InterPro" id="IPR011991">
    <property type="entry name" value="ArsR-like_HTH"/>
</dbReference>
<dbReference type="Proteomes" id="UP000318833">
    <property type="component" value="Unassembled WGS sequence"/>
</dbReference>
<dbReference type="EMBL" id="VLNR01000044">
    <property type="protein sequence ID" value="TSE06557.1"/>
    <property type="molecule type" value="Genomic_DNA"/>
</dbReference>
<dbReference type="Gene3D" id="3.30.70.920">
    <property type="match status" value="1"/>
</dbReference>
<organism evidence="5 6">
    <name type="scientific">Aquimarina algiphila</name>
    <dbReference type="NCBI Taxonomy" id="2047982"/>
    <lineage>
        <taxon>Bacteria</taxon>
        <taxon>Pseudomonadati</taxon>
        <taxon>Bacteroidota</taxon>
        <taxon>Flavobacteriia</taxon>
        <taxon>Flavobacteriales</taxon>
        <taxon>Flavobacteriaceae</taxon>
        <taxon>Aquimarina</taxon>
    </lineage>
</organism>
<dbReference type="CDD" id="cd00090">
    <property type="entry name" value="HTH_ARSR"/>
    <property type="match status" value="1"/>
</dbReference>
<dbReference type="GO" id="GO:0006355">
    <property type="term" value="P:regulation of DNA-templated transcription"/>
    <property type="evidence" value="ECO:0007669"/>
    <property type="project" value="UniProtKB-ARBA"/>
</dbReference>
<dbReference type="PROSITE" id="PS50956">
    <property type="entry name" value="HTH_ASNC_2"/>
    <property type="match status" value="1"/>
</dbReference>
<dbReference type="Gene3D" id="1.10.10.10">
    <property type="entry name" value="Winged helix-like DNA-binding domain superfamily/Winged helix DNA-binding domain"/>
    <property type="match status" value="1"/>
</dbReference>
<proteinExistence type="predicted"/>